<protein>
    <submittedName>
        <fullName evidence="2">Uncharacterized protein</fullName>
    </submittedName>
</protein>
<keyword evidence="3" id="KW-1185">Reference proteome</keyword>
<feature type="compositionally biased region" description="Basic residues" evidence="1">
    <location>
        <begin position="84"/>
        <end position="99"/>
    </location>
</feature>
<organism evidence="2 3">
    <name type="scientific">Acanthoscelides obtectus</name>
    <name type="common">Bean weevil</name>
    <name type="synonym">Bruchus obtectus</name>
    <dbReference type="NCBI Taxonomy" id="200917"/>
    <lineage>
        <taxon>Eukaryota</taxon>
        <taxon>Metazoa</taxon>
        <taxon>Ecdysozoa</taxon>
        <taxon>Arthropoda</taxon>
        <taxon>Hexapoda</taxon>
        <taxon>Insecta</taxon>
        <taxon>Pterygota</taxon>
        <taxon>Neoptera</taxon>
        <taxon>Endopterygota</taxon>
        <taxon>Coleoptera</taxon>
        <taxon>Polyphaga</taxon>
        <taxon>Cucujiformia</taxon>
        <taxon>Chrysomeloidea</taxon>
        <taxon>Chrysomelidae</taxon>
        <taxon>Bruchinae</taxon>
        <taxon>Bruchini</taxon>
        <taxon>Acanthoscelides</taxon>
    </lineage>
</organism>
<dbReference type="AlphaFoldDB" id="A0A9P0JNY8"/>
<sequence>MARKKMIPSTKSKSRTHMNKRKSPGDPFLNFLQKLRRMPQKLTINDIVSNGTRVWKCLDTRKLQNLNMATKARRTWKRTETKPKSKKNNSRSRKRKEGK</sequence>
<name>A0A9P0JNY8_ACAOB</name>
<evidence type="ECO:0000313" key="3">
    <source>
        <dbReference type="Proteomes" id="UP001152888"/>
    </source>
</evidence>
<gene>
    <name evidence="2" type="ORF">ACAOBT_LOCUS1378</name>
</gene>
<dbReference type="EMBL" id="CAKOFQ010006663">
    <property type="protein sequence ID" value="CAH1956023.1"/>
    <property type="molecule type" value="Genomic_DNA"/>
</dbReference>
<feature type="region of interest" description="Disordered" evidence="1">
    <location>
        <begin position="1"/>
        <end position="28"/>
    </location>
</feature>
<evidence type="ECO:0000256" key="1">
    <source>
        <dbReference type="SAM" id="MobiDB-lite"/>
    </source>
</evidence>
<feature type="region of interest" description="Disordered" evidence="1">
    <location>
        <begin position="68"/>
        <end position="99"/>
    </location>
</feature>
<feature type="compositionally biased region" description="Basic residues" evidence="1">
    <location>
        <begin position="1"/>
        <end position="22"/>
    </location>
</feature>
<proteinExistence type="predicted"/>
<dbReference type="Proteomes" id="UP001152888">
    <property type="component" value="Unassembled WGS sequence"/>
</dbReference>
<comment type="caution">
    <text evidence="2">The sequence shown here is derived from an EMBL/GenBank/DDBJ whole genome shotgun (WGS) entry which is preliminary data.</text>
</comment>
<dbReference type="OrthoDB" id="10534272at2759"/>
<accession>A0A9P0JNY8</accession>
<reference evidence="2" key="1">
    <citation type="submission" date="2022-03" db="EMBL/GenBank/DDBJ databases">
        <authorList>
            <person name="Sayadi A."/>
        </authorList>
    </citation>
    <scope>NUCLEOTIDE SEQUENCE</scope>
</reference>
<evidence type="ECO:0000313" key="2">
    <source>
        <dbReference type="EMBL" id="CAH1956023.1"/>
    </source>
</evidence>